<evidence type="ECO:0000313" key="5">
    <source>
        <dbReference type="EMBL" id="MDN3612456.1"/>
    </source>
</evidence>
<dbReference type="Gene3D" id="2.40.160.10">
    <property type="entry name" value="Porin"/>
    <property type="match status" value="1"/>
</dbReference>
<evidence type="ECO:0000313" key="6">
    <source>
        <dbReference type="Proteomes" id="UP001238540"/>
    </source>
</evidence>
<dbReference type="PANTHER" id="PTHR34501:SF2">
    <property type="entry name" value="OUTER MEMBRANE PORIN F-RELATED"/>
    <property type="match status" value="1"/>
</dbReference>
<dbReference type="InterPro" id="IPR033900">
    <property type="entry name" value="Gram_neg_porin_domain"/>
</dbReference>
<evidence type="ECO:0000256" key="1">
    <source>
        <dbReference type="ARBA" id="ARBA00004571"/>
    </source>
</evidence>
<dbReference type="Pfam" id="PF00267">
    <property type="entry name" value="Porin_1"/>
    <property type="match status" value="1"/>
</dbReference>
<dbReference type="RefSeq" id="WP_076589255.1">
    <property type="nucleotide sequence ID" value="NZ_JABEYA020000015.1"/>
</dbReference>
<reference evidence="6" key="1">
    <citation type="journal article" date="2019" name="Int. J. Syst. Evol. Microbiol.">
        <title>The Global Catalogue of Microorganisms (GCM) 10K type strain sequencing project: providing services to taxonomists for standard genome sequencing and annotation.</title>
        <authorList>
            <consortium name="The Broad Institute Genomics Platform"/>
            <consortium name="The Broad Institute Genome Sequencing Center for Infectious Disease"/>
            <person name="Wu L."/>
            <person name="Ma J."/>
        </authorList>
    </citation>
    <scope>NUCLEOTIDE SEQUENCE [LARGE SCALE GENOMIC DNA]</scope>
    <source>
        <strain evidence="6">CECT 7398</strain>
    </source>
</reference>
<proteinExistence type="predicted"/>
<evidence type="ECO:0000256" key="2">
    <source>
        <dbReference type="ARBA" id="ARBA00022729"/>
    </source>
</evidence>
<dbReference type="Proteomes" id="UP001238540">
    <property type="component" value="Unassembled WGS sequence"/>
</dbReference>
<dbReference type="InterPro" id="IPR023614">
    <property type="entry name" value="Porin_dom_sf"/>
</dbReference>
<accession>A0ABT8C1G2</accession>
<comment type="caution">
    <text evidence="5">The sequence shown here is derived from an EMBL/GenBank/DDBJ whole genome shotgun (WGS) entry which is preliminary data.</text>
</comment>
<evidence type="ECO:0000256" key="3">
    <source>
        <dbReference type="ARBA" id="ARBA00023136"/>
    </source>
</evidence>
<keyword evidence="6" id="KW-1185">Reference proteome</keyword>
<sequence>MNIKLLAAAIAATACGTNAFAAEVFNGEGTTMSIGGYVDVGVGEYDSADDVEVHDVSPRLNVSGTQDVGHGITVDAKGEWQLNYLGGGDTTFTTRLGYIGMTHDEFGRVVAGTQWTPYYDVAGVADLPIAFANDFLYNDHNNLGTARGEEMLSYRNHIMIGDMVNFKLGLGWQGKHTETDSTTSTTTIYDTRGQIALGFSVYGFDLGYSYNGGDVGSLDATSHAFAFSSGSYGDGLYSAVVYTIGEYMNTDKSAGGTMEDSDQYEILLAYALGNGWNLSGNYEAVINDKTSKTQYSEAALQAEYTVTPKLMGFAGYQFDMGNDINVAEEDKWTIGVRYFL</sequence>
<evidence type="ECO:0000256" key="4">
    <source>
        <dbReference type="SAM" id="SignalP"/>
    </source>
</evidence>
<dbReference type="InterPro" id="IPR050298">
    <property type="entry name" value="Gram-neg_bact_OMP"/>
</dbReference>
<dbReference type="SUPFAM" id="SSF56935">
    <property type="entry name" value="Porins"/>
    <property type="match status" value="1"/>
</dbReference>
<feature type="signal peptide" evidence="4">
    <location>
        <begin position="1"/>
        <end position="21"/>
    </location>
</feature>
<dbReference type="EMBL" id="JAUFQC010000027">
    <property type="protein sequence ID" value="MDN3612456.1"/>
    <property type="molecule type" value="Genomic_DNA"/>
</dbReference>
<comment type="subcellular location">
    <subcellularLocation>
        <location evidence="1">Cell outer membrane</location>
        <topology evidence="1">Multi-pass membrane protein</topology>
    </subcellularLocation>
</comment>
<feature type="chain" id="PRO_5045647085" evidence="4">
    <location>
        <begin position="22"/>
        <end position="340"/>
    </location>
</feature>
<gene>
    <name evidence="5" type="ORF">QWZ16_22920</name>
</gene>
<dbReference type="PROSITE" id="PS51257">
    <property type="entry name" value="PROKAR_LIPOPROTEIN"/>
    <property type="match status" value="1"/>
</dbReference>
<protein>
    <submittedName>
        <fullName evidence="5">Porin</fullName>
    </submittedName>
</protein>
<keyword evidence="2 4" id="KW-0732">Signal</keyword>
<dbReference type="InterPro" id="IPR001702">
    <property type="entry name" value="Porin_Gram-ve"/>
</dbReference>
<keyword evidence="3" id="KW-0472">Membrane</keyword>
<dbReference type="CDD" id="cd00342">
    <property type="entry name" value="gram_neg_porins"/>
    <property type="match status" value="1"/>
</dbReference>
<organism evidence="5 6">
    <name type="scientific">Vibrio ostreicida</name>
    <dbReference type="NCBI Taxonomy" id="526588"/>
    <lineage>
        <taxon>Bacteria</taxon>
        <taxon>Pseudomonadati</taxon>
        <taxon>Pseudomonadota</taxon>
        <taxon>Gammaproteobacteria</taxon>
        <taxon>Vibrionales</taxon>
        <taxon>Vibrionaceae</taxon>
        <taxon>Vibrio</taxon>
    </lineage>
</organism>
<name>A0ABT8C1G2_9VIBR</name>
<dbReference type="PANTHER" id="PTHR34501">
    <property type="entry name" value="PROTEIN YDDL-RELATED"/>
    <property type="match status" value="1"/>
</dbReference>